<dbReference type="Gene3D" id="3.55.50.30">
    <property type="match status" value="1"/>
</dbReference>
<dbReference type="EMBL" id="CP032157">
    <property type="protein sequence ID" value="AXY72962.1"/>
    <property type="molecule type" value="Genomic_DNA"/>
</dbReference>
<feature type="domain" description="Secretin/TonB short N-terminal" evidence="14">
    <location>
        <begin position="73"/>
        <end position="125"/>
    </location>
</feature>
<evidence type="ECO:0000256" key="9">
    <source>
        <dbReference type="ARBA" id="ARBA00023136"/>
    </source>
</evidence>
<feature type="signal peptide" evidence="13">
    <location>
        <begin position="1"/>
        <end position="27"/>
    </location>
</feature>
<dbReference type="InterPro" id="IPR037066">
    <property type="entry name" value="Plug_dom_sf"/>
</dbReference>
<keyword evidence="10 11" id="KW-0998">Cell outer membrane</keyword>
<dbReference type="InterPro" id="IPR023996">
    <property type="entry name" value="TonB-dep_OMP_SusC/RagA"/>
</dbReference>
<dbReference type="Gene3D" id="2.170.130.10">
    <property type="entry name" value="TonB-dependent receptor, plug domain"/>
    <property type="match status" value="1"/>
</dbReference>
<keyword evidence="13" id="KW-0732">Signal</keyword>
<evidence type="ECO:0000256" key="11">
    <source>
        <dbReference type="PROSITE-ProRule" id="PRU01360"/>
    </source>
</evidence>
<keyword evidence="6" id="KW-0408">Iron</keyword>
<dbReference type="GO" id="GO:0006826">
    <property type="term" value="P:iron ion transport"/>
    <property type="evidence" value="ECO:0007669"/>
    <property type="project" value="UniProtKB-KW"/>
</dbReference>
<dbReference type="SUPFAM" id="SSF56935">
    <property type="entry name" value="Porins"/>
    <property type="match status" value="1"/>
</dbReference>
<evidence type="ECO:0000256" key="3">
    <source>
        <dbReference type="ARBA" id="ARBA00022452"/>
    </source>
</evidence>
<comment type="subcellular location">
    <subcellularLocation>
        <location evidence="1 11">Cell outer membrane</location>
        <topology evidence="1 11">Multi-pass membrane protein</topology>
    </subcellularLocation>
</comment>
<dbReference type="SMART" id="SM00965">
    <property type="entry name" value="STN"/>
    <property type="match status" value="1"/>
</dbReference>
<dbReference type="InterPro" id="IPR011662">
    <property type="entry name" value="Secretin/TonB_short_N"/>
</dbReference>
<evidence type="ECO:0000256" key="10">
    <source>
        <dbReference type="ARBA" id="ARBA00023237"/>
    </source>
</evidence>
<evidence type="ECO:0000313" key="16">
    <source>
        <dbReference type="Proteomes" id="UP000263900"/>
    </source>
</evidence>
<dbReference type="InterPro" id="IPR000531">
    <property type="entry name" value="Beta-barrel_TonB"/>
</dbReference>
<dbReference type="OrthoDB" id="9768177at2"/>
<evidence type="ECO:0000256" key="8">
    <source>
        <dbReference type="ARBA" id="ARBA00023077"/>
    </source>
</evidence>
<dbReference type="Pfam" id="PF00593">
    <property type="entry name" value="TonB_dep_Rec_b-barrel"/>
    <property type="match status" value="1"/>
</dbReference>
<sequence length="1164" mass="126422">MRVVHIKPKLLGCLLGLQLFAVPAANAQDVYAYATGKQRAAHQQGDTNKKPEDSSQKQPLFKVLKDLNKTKGVYFLFADESLGDRLVNPARKDHADIEKILNQVLENTGLKYKKVNDKTFVILAAKETARTDVNAAPASSASSDAQTINNRLGDVVTGKITDATGAGVVGVSITVKGTQRGTTSNSDGNFSIEVNSGETLVFTAVGYTPQEVTPGGRTSVNVLLASSGSQMTEVVVTALGINRRSRSITYATQKITGEELTAVKDPNLVNSLNGKIAGLTVNRSASGAGGSVKVVMRGNKSTQNNSPLYVIDGIPMFNSSVAQPENLFGQSSGTASAGRDGGDAISNINPEDIESMQVLKGASAAALYGSQAANGAILVTTKKGRAGTARVNLASSLTLDRVMLKPEAQFSYGQDGPNNENGWGPKNGKGDYSDDLFQTGATWINSISLMAGSDRAQSYFSYSNTDNKGVIPTARFNRHTLTFRENAKFFNDKLTVDGLVTLTRQKSTNRPSAGLYNNPQVGTYFFPRNLDFGAYKNNYEVYSPARALMVQNWWNVKYDAGTFGNEYSQNPFWILNRNVREDSRDRAFSSLSLRYEITRGLAVQARGSYDMSVDDYDAKLNASTNPIIADLNGRYTWERNKNNIAYGDVLFFYNTKLSTNLSLAATLGASITDSRTADRTFIDSYGAVNADGVKQGLSIANIFSVQNILSGNAAKQQSVLRSQTQSVLGSASLGYKDMLYLDITGRNDWASALTFTDDLSFLYYSVGATAVLNEMAHLPEVVDLAKVRVSYAQVGNSVRAFATNPPLYRINPVTGGLIKNVRAAFPNRTLKPEDNRSFEIGTEWRFLNNRLGVDLTWYKNDNYNQYFETPAPSSSGFNTYFLNLGQIRNTGFEIMVNGAPVKTKDFEWNTSLNFATNKNTVVNLSEDGVTDGVNGMFFLTTFDNTYASIVKEGGSFGDIISFGAARDDKGNLALSNDGAPIRNTADRKLVGNPNPDFTAGWNNNLRYKHFDLSFLIDGRFGGEVMSITQAELDLRGFSEASASARENGGVQVKGTKNGVPFEGKIDAKTYYTAIGGRAGIGEFYMYDATAVRLREVSLGYTVPLKWKGVRSLNVSFIGRNLFFIKRDAPFDPEISLSTDNGLQGVDVFGLPATRSYGVNVKVAF</sequence>
<evidence type="ECO:0000256" key="2">
    <source>
        <dbReference type="ARBA" id="ARBA00022448"/>
    </source>
</evidence>
<reference evidence="15 16" key="1">
    <citation type="submission" date="2018-09" db="EMBL/GenBank/DDBJ databases">
        <title>Genome sequencing of strain 6GH32-13.</title>
        <authorList>
            <person name="Weon H.-Y."/>
            <person name="Heo J."/>
            <person name="Kwon S.-W."/>
        </authorList>
    </citation>
    <scope>NUCLEOTIDE SEQUENCE [LARGE SCALE GENOMIC DNA]</scope>
    <source>
        <strain evidence="15 16">5GH32-13</strain>
    </source>
</reference>
<dbReference type="InterPro" id="IPR023997">
    <property type="entry name" value="TonB-dep_OMP_SusC/RagA_CS"/>
</dbReference>
<dbReference type="NCBIfam" id="TIGR04056">
    <property type="entry name" value="OMP_RagA_SusC"/>
    <property type="match status" value="1"/>
</dbReference>
<dbReference type="InterPro" id="IPR008969">
    <property type="entry name" value="CarboxyPept-like_regulatory"/>
</dbReference>
<evidence type="ECO:0000256" key="7">
    <source>
        <dbReference type="ARBA" id="ARBA00023065"/>
    </source>
</evidence>
<evidence type="ECO:0000256" key="5">
    <source>
        <dbReference type="ARBA" id="ARBA00022692"/>
    </source>
</evidence>
<keyword evidence="16" id="KW-1185">Reference proteome</keyword>
<dbReference type="Gene3D" id="2.40.170.20">
    <property type="entry name" value="TonB-dependent receptor, beta-barrel domain"/>
    <property type="match status" value="1"/>
</dbReference>
<organism evidence="15 16">
    <name type="scientific">Paraflavitalea soli</name>
    <dbReference type="NCBI Taxonomy" id="2315862"/>
    <lineage>
        <taxon>Bacteria</taxon>
        <taxon>Pseudomonadati</taxon>
        <taxon>Bacteroidota</taxon>
        <taxon>Chitinophagia</taxon>
        <taxon>Chitinophagales</taxon>
        <taxon>Chitinophagaceae</taxon>
        <taxon>Paraflavitalea</taxon>
    </lineage>
</organism>
<dbReference type="NCBIfam" id="TIGR04057">
    <property type="entry name" value="SusC_RagA_signa"/>
    <property type="match status" value="1"/>
</dbReference>
<dbReference type="RefSeq" id="WP_119048800.1">
    <property type="nucleotide sequence ID" value="NZ_CP032157.1"/>
</dbReference>
<keyword evidence="5 11" id="KW-0812">Transmembrane</keyword>
<evidence type="ECO:0000259" key="14">
    <source>
        <dbReference type="SMART" id="SM00965"/>
    </source>
</evidence>
<dbReference type="Gene3D" id="2.60.40.1120">
    <property type="entry name" value="Carboxypeptidase-like, regulatory domain"/>
    <property type="match status" value="1"/>
</dbReference>
<evidence type="ECO:0000256" key="13">
    <source>
        <dbReference type="SAM" id="SignalP"/>
    </source>
</evidence>
<evidence type="ECO:0000256" key="1">
    <source>
        <dbReference type="ARBA" id="ARBA00004571"/>
    </source>
</evidence>
<dbReference type="InterPro" id="IPR036942">
    <property type="entry name" value="Beta-barrel_TonB_sf"/>
</dbReference>
<keyword evidence="7" id="KW-0406">Ion transport</keyword>
<keyword evidence="8 12" id="KW-0798">TonB box</keyword>
<keyword evidence="9 11" id="KW-0472">Membrane</keyword>
<accession>A0A3B7MF68</accession>
<dbReference type="AlphaFoldDB" id="A0A3B7MF68"/>
<proteinExistence type="inferred from homology"/>
<dbReference type="Pfam" id="PF13715">
    <property type="entry name" value="CarbopepD_reg_2"/>
    <property type="match status" value="1"/>
</dbReference>
<dbReference type="GO" id="GO:0009279">
    <property type="term" value="C:cell outer membrane"/>
    <property type="evidence" value="ECO:0007669"/>
    <property type="project" value="UniProtKB-SubCell"/>
</dbReference>
<evidence type="ECO:0000313" key="15">
    <source>
        <dbReference type="EMBL" id="AXY72962.1"/>
    </source>
</evidence>
<dbReference type="InterPro" id="IPR012910">
    <property type="entry name" value="Plug_dom"/>
</dbReference>
<dbReference type="SUPFAM" id="SSF49464">
    <property type="entry name" value="Carboxypeptidase regulatory domain-like"/>
    <property type="match status" value="1"/>
</dbReference>
<dbReference type="PANTHER" id="PTHR32552:SF81">
    <property type="entry name" value="TONB-DEPENDENT OUTER MEMBRANE RECEPTOR"/>
    <property type="match status" value="1"/>
</dbReference>
<gene>
    <name evidence="15" type="ORF">D3H65_02820</name>
</gene>
<protein>
    <submittedName>
        <fullName evidence="15">SusC/RagA family TonB-linked outer membrane protein</fullName>
    </submittedName>
</protein>
<dbReference type="InterPro" id="IPR039426">
    <property type="entry name" value="TonB-dep_rcpt-like"/>
</dbReference>
<name>A0A3B7MF68_9BACT</name>
<dbReference type="KEGG" id="pseg:D3H65_02820"/>
<evidence type="ECO:0000256" key="4">
    <source>
        <dbReference type="ARBA" id="ARBA00022496"/>
    </source>
</evidence>
<dbReference type="Pfam" id="PF07715">
    <property type="entry name" value="Plug"/>
    <property type="match status" value="1"/>
</dbReference>
<evidence type="ECO:0000256" key="6">
    <source>
        <dbReference type="ARBA" id="ARBA00023004"/>
    </source>
</evidence>
<keyword evidence="3 11" id="KW-1134">Transmembrane beta strand</keyword>
<keyword evidence="2 11" id="KW-0813">Transport</keyword>
<feature type="chain" id="PRO_5017633854" evidence="13">
    <location>
        <begin position="28"/>
        <end position="1164"/>
    </location>
</feature>
<keyword evidence="4" id="KW-0410">Iron transport</keyword>
<dbReference type="Proteomes" id="UP000263900">
    <property type="component" value="Chromosome"/>
</dbReference>
<evidence type="ECO:0000256" key="12">
    <source>
        <dbReference type="RuleBase" id="RU003357"/>
    </source>
</evidence>
<dbReference type="PANTHER" id="PTHR32552">
    <property type="entry name" value="FERRICHROME IRON RECEPTOR-RELATED"/>
    <property type="match status" value="1"/>
</dbReference>
<dbReference type="PROSITE" id="PS52016">
    <property type="entry name" value="TONB_DEPENDENT_REC_3"/>
    <property type="match status" value="1"/>
</dbReference>
<comment type="similarity">
    <text evidence="11 12">Belongs to the TonB-dependent receptor family.</text>
</comment>